<sequence>MVLRYIYGGRLSLEEYDTSDIIKILVASNQSNNNPEPSITMELGYMTISRQKNTSIVKDYNIVVDEMNDFIYKVANEVLDSRLAILKVNEYFSIHNISAQETYNWLLNNQISTNSIFLLGYFNFYGIITSTNNAKAFDLFINASENNHALAQFFVGCCYEYGYGTIKNEKLSFEYYEKAANKNYAKAQLNIGYNYRNGLGIGIKIDKQKAFELYRNASNLGNKEAQYFLALISAEQGYEKARNNLKRLQTNNL</sequence>
<dbReference type="SMART" id="SM00671">
    <property type="entry name" value="SEL1"/>
    <property type="match status" value="4"/>
</dbReference>
<evidence type="ECO:0000313" key="1">
    <source>
        <dbReference type="EMBL" id="GET03214.1"/>
    </source>
</evidence>
<dbReference type="GO" id="GO:0016301">
    <property type="term" value="F:kinase activity"/>
    <property type="evidence" value="ECO:0007669"/>
    <property type="project" value="UniProtKB-KW"/>
</dbReference>
<dbReference type="PANTHER" id="PTHR45011">
    <property type="entry name" value="DAP3-BINDING CELL DEATH ENHANCER 1"/>
    <property type="match status" value="1"/>
</dbReference>
<protein>
    <submittedName>
        <fullName evidence="1">Kinase-like domain-containing protein</fullName>
    </submittedName>
</protein>
<dbReference type="OrthoDB" id="2384430at2759"/>
<dbReference type="Proteomes" id="UP000615446">
    <property type="component" value="Unassembled WGS sequence"/>
</dbReference>
<reference evidence="1" key="1">
    <citation type="submission" date="2019-10" db="EMBL/GenBank/DDBJ databases">
        <title>Conservation and host-specific expression of non-tandemly repeated heterogenous ribosome RNA gene in arbuscular mycorrhizal fungi.</title>
        <authorList>
            <person name="Maeda T."/>
            <person name="Kobayashi Y."/>
            <person name="Nakagawa T."/>
            <person name="Ezawa T."/>
            <person name="Yamaguchi K."/>
            <person name="Bino T."/>
            <person name="Nishimoto Y."/>
            <person name="Shigenobu S."/>
            <person name="Kawaguchi M."/>
        </authorList>
    </citation>
    <scope>NUCLEOTIDE SEQUENCE</scope>
    <source>
        <strain evidence="1">HR1</strain>
    </source>
</reference>
<proteinExistence type="predicted"/>
<keyword evidence="1" id="KW-0418">Kinase</keyword>
<evidence type="ECO:0000313" key="2">
    <source>
        <dbReference type="Proteomes" id="UP000615446"/>
    </source>
</evidence>
<dbReference type="Gene3D" id="1.25.40.10">
    <property type="entry name" value="Tetratricopeptide repeat domain"/>
    <property type="match status" value="1"/>
</dbReference>
<dbReference type="EMBL" id="BLAL01000319">
    <property type="protein sequence ID" value="GET03214.1"/>
    <property type="molecule type" value="Genomic_DNA"/>
</dbReference>
<dbReference type="InterPro" id="IPR052748">
    <property type="entry name" value="ISR_Activator"/>
</dbReference>
<name>A0A8H3MI59_9GLOM</name>
<dbReference type="InterPro" id="IPR011990">
    <property type="entry name" value="TPR-like_helical_dom_sf"/>
</dbReference>
<dbReference type="Pfam" id="PF08238">
    <property type="entry name" value="Sel1"/>
    <property type="match status" value="3"/>
</dbReference>
<dbReference type="PANTHER" id="PTHR45011:SF1">
    <property type="entry name" value="DAP3-BINDING CELL DEATH ENHANCER 1"/>
    <property type="match status" value="1"/>
</dbReference>
<accession>A0A8H3MI59</accession>
<dbReference type="SUPFAM" id="SSF81901">
    <property type="entry name" value="HCP-like"/>
    <property type="match status" value="1"/>
</dbReference>
<keyword evidence="1" id="KW-0808">Transferase</keyword>
<dbReference type="InterPro" id="IPR006597">
    <property type="entry name" value="Sel1-like"/>
</dbReference>
<comment type="caution">
    <text evidence="1">The sequence shown here is derived from an EMBL/GenBank/DDBJ whole genome shotgun (WGS) entry which is preliminary data.</text>
</comment>
<dbReference type="AlphaFoldDB" id="A0A8H3MI59"/>
<gene>
    <name evidence="1" type="ORF">RCL2_002956000</name>
</gene>
<organism evidence="1 2">
    <name type="scientific">Rhizophagus clarus</name>
    <dbReference type="NCBI Taxonomy" id="94130"/>
    <lineage>
        <taxon>Eukaryota</taxon>
        <taxon>Fungi</taxon>
        <taxon>Fungi incertae sedis</taxon>
        <taxon>Mucoromycota</taxon>
        <taxon>Glomeromycotina</taxon>
        <taxon>Glomeromycetes</taxon>
        <taxon>Glomerales</taxon>
        <taxon>Glomeraceae</taxon>
        <taxon>Rhizophagus</taxon>
    </lineage>
</organism>